<dbReference type="OrthoDB" id="2654667at2"/>
<dbReference type="Proteomes" id="UP000023561">
    <property type="component" value="Unassembled WGS sequence"/>
</dbReference>
<comment type="caution">
    <text evidence="1">The sequence shown here is derived from an EMBL/GenBank/DDBJ whole genome shotgun (WGS) entry which is preliminary data.</text>
</comment>
<evidence type="ECO:0008006" key="3">
    <source>
        <dbReference type="Google" id="ProtNLM"/>
    </source>
</evidence>
<dbReference type="InterPro" id="IPR025673">
    <property type="entry name" value="PCYCGC"/>
</dbReference>
<keyword evidence="2" id="KW-1185">Reference proteome</keyword>
<dbReference type="Pfam" id="PF13798">
    <property type="entry name" value="PCYCGC"/>
    <property type="match status" value="1"/>
</dbReference>
<gene>
    <name evidence="1" type="ORF">GCA01S_038_00050</name>
</gene>
<dbReference type="RefSeq" id="WP_042410008.1">
    <property type="nucleotide sequence ID" value="NZ_BAWO01000038.1"/>
</dbReference>
<dbReference type="PROSITE" id="PS51257">
    <property type="entry name" value="PROKAR_LIPOPROTEIN"/>
    <property type="match status" value="1"/>
</dbReference>
<sequence>MVNYKKFFPITLLSAFLIVGCSNSLQESGNNKKEHQQTESRDIVEETKSVEVLPSFLNDKPKEMKNLYASVAKNRELLENIPCYCGCGKSSGHKNNYDCFVYKNHKDGAIVWDDHATKCGVCLEIAATSIQDYKAGKSIKEIRKKIDEAYKNGYAEPTPTPNL</sequence>
<reference evidence="1 2" key="1">
    <citation type="submission" date="2014-04" db="EMBL/GenBank/DDBJ databases">
        <title>Whole genome shotgun sequence of Geobacillus caldoxylosilyticus NBRC 107762.</title>
        <authorList>
            <person name="Hosoyama A."/>
            <person name="Hosoyama Y."/>
            <person name="Katano-Makiyama Y."/>
            <person name="Tsuchikane K."/>
            <person name="Ohji S."/>
            <person name="Ichikawa N."/>
            <person name="Yamazoe A."/>
            <person name="Fujita N."/>
        </authorList>
    </citation>
    <scope>NUCLEOTIDE SEQUENCE [LARGE SCALE GENOMIC DNA]</scope>
    <source>
        <strain evidence="1 2">NBRC 107762</strain>
    </source>
</reference>
<accession>A0A023DGE8</accession>
<evidence type="ECO:0000313" key="1">
    <source>
        <dbReference type="EMBL" id="GAJ40313.1"/>
    </source>
</evidence>
<name>A0A023DGE8_9BACL</name>
<evidence type="ECO:0000313" key="2">
    <source>
        <dbReference type="Proteomes" id="UP000023561"/>
    </source>
</evidence>
<proteinExistence type="predicted"/>
<dbReference type="EMBL" id="BAWO01000038">
    <property type="protein sequence ID" value="GAJ40313.1"/>
    <property type="molecule type" value="Genomic_DNA"/>
</dbReference>
<protein>
    <recommendedName>
        <fullName evidence="3">Lipoprotein</fullName>
    </recommendedName>
</protein>
<dbReference type="AlphaFoldDB" id="A0A023DGE8"/>
<organism evidence="1 2">
    <name type="scientific">Parageobacillus caldoxylosilyticus NBRC 107762</name>
    <dbReference type="NCBI Taxonomy" id="1220594"/>
    <lineage>
        <taxon>Bacteria</taxon>
        <taxon>Bacillati</taxon>
        <taxon>Bacillota</taxon>
        <taxon>Bacilli</taxon>
        <taxon>Bacillales</taxon>
        <taxon>Anoxybacillaceae</taxon>
        <taxon>Saccharococcus</taxon>
    </lineage>
</organism>